<dbReference type="PRINTS" id="PR00598">
    <property type="entry name" value="HTHMARR"/>
</dbReference>
<dbReference type="CDD" id="cd00090">
    <property type="entry name" value="HTH_ARSR"/>
    <property type="match status" value="1"/>
</dbReference>
<dbReference type="SMART" id="SM00347">
    <property type="entry name" value="HTH_MARR"/>
    <property type="match status" value="1"/>
</dbReference>
<proteinExistence type="predicted"/>
<gene>
    <name evidence="2" type="ORF">FB465_1363</name>
</gene>
<dbReference type="InterPro" id="IPR000835">
    <property type="entry name" value="HTH_MarR-typ"/>
</dbReference>
<dbReference type="InterPro" id="IPR036388">
    <property type="entry name" value="WH-like_DNA-bd_sf"/>
</dbReference>
<dbReference type="PANTHER" id="PTHR33164:SF99">
    <property type="entry name" value="MARR FAMILY REGULATORY PROTEIN"/>
    <property type="match status" value="1"/>
</dbReference>
<sequence>MVKQLVHLVKGERVWQTSGMTDPDFVAPSIPPLILGLAADLVRTIDAGVRERGFGDVRPAHGFAFARLAPHGASVGELAEHLGVTKQAASQLVEELVRKGYVERQPHPADARARLIVLTDRGWACTRAADAAAADAVRPWAAALGERRLRELRDDLARLAPTGQLRPVW</sequence>
<dbReference type="InterPro" id="IPR036390">
    <property type="entry name" value="WH_DNA-bd_sf"/>
</dbReference>
<feature type="domain" description="HTH marR-type" evidence="1">
    <location>
        <begin position="31"/>
        <end position="161"/>
    </location>
</feature>
<evidence type="ECO:0000313" key="2">
    <source>
        <dbReference type="EMBL" id="TWE16382.1"/>
    </source>
</evidence>
<evidence type="ECO:0000313" key="3">
    <source>
        <dbReference type="Proteomes" id="UP000318416"/>
    </source>
</evidence>
<keyword evidence="2" id="KW-0238">DNA-binding</keyword>
<dbReference type="SUPFAM" id="SSF46785">
    <property type="entry name" value="Winged helix' DNA-binding domain"/>
    <property type="match status" value="1"/>
</dbReference>
<dbReference type="PROSITE" id="PS50995">
    <property type="entry name" value="HTH_MARR_2"/>
    <property type="match status" value="1"/>
</dbReference>
<dbReference type="GO" id="GO:0006950">
    <property type="term" value="P:response to stress"/>
    <property type="evidence" value="ECO:0007669"/>
    <property type="project" value="TreeGrafter"/>
</dbReference>
<dbReference type="GO" id="GO:0003700">
    <property type="term" value="F:DNA-binding transcription factor activity"/>
    <property type="evidence" value="ECO:0007669"/>
    <property type="project" value="InterPro"/>
</dbReference>
<dbReference type="AlphaFoldDB" id="A0A561ELD6"/>
<accession>A0A561ELD6</accession>
<dbReference type="InterPro" id="IPR011991">
    <property type="entry name" value="ArsR-like_HTH"/>
</dbReference>
<dbReference type="PANTHER" id="PTHR33164">
    <property type="entry name" value="TRANSCRIPTIONAL REGULATOR, MARR FAMILY"/>
    <property type="match status" value="1"/>
</dbReference>
<dbReference type="InterPro" id="IPR039422">
    <property type="entry name" value="MarR/SlyA-like"/>
</dbReference>
<reference evidence="2 3" key="1">
    <citation type="submission" date="2019-06" db="EMBL/GenBank/DDBJ databases">
        <title>Sequencing the genomes of 1000 actinobacteria strains.</title>
        <authorList>
            <person name="Klenk H.-P."/>
        </authorList>
    </citation>
    <scope>NUCLEOTIDE SEQUENCE [LARGE SCALE GENOMIC DNA]</scope>
    <source>
        <strain evidence="2 3">DSM 41649</strain>
    </source>
</reference>
<dbReference type="GO" id="GO:0003677">
    <property type="term" value="F:DNA binding"/>
    <property type="evidence" value="ECO:0007669"/>
    <property type="project" value="UniProtKB-KW"/>
</dbReference>
<comment type="caution">
    <text evidence="2">The sequence shown here is derived from an EMBL/GenBank/DDBJ whole genome shotgun (WGS) entry which is preliminary data.</text>
</comment>
<evidence type="ECO:0000259" key="1">
    <source>
        <dbReference type="PROSITE" id="PS50995"/>
    </source>
</evidence>
<keyword evidence="3" id="KW-1185">Reference proteome</keyword>
<dbReference type="EMBL" id="VIVR01000001">
    <property type="protein sequence ID" value="TWE16382.1"/>
    <property type="molecule type" value="Genomic_DNA"/>
</dbReference>
<name>A0A561ELD6_9ACTN</name>
<dbReference type="Proteomes" id="UP000318416">
    <property type="component" value="Unassembled WGS sequence"/>
</dbReference>
<dbReference type="Pfam" id="PF12802">
    <property type="entry name" value="MarR_2"/>
    <property type="match status" value="1"/>
</dbReference>
<dbReference type="Gene3D" id="1.10.10.10">
    <property type="entry name" value="Winged helix-like DNA-binding domain superfamily/Winged helix DNA-binding domain"/>
    <property type="match status" value="1"/>
</dbReference>
<protein>
    <submittedName>
        <fullName evidence="2">DNA-binding MarR family transcriptional regulator</fullName>
    </submittedName>
</protein>
<organism evidence="2 3">
    <name type="scientific">Kitasatospora atroaurantiaca</name>
    <dbReference type="NCBI Taxonomy" id="285545"/>
    <lineage>
        <taxon>Bacteria</taxon>
        <taxon>Bacillati</taxon>
        <taxon>Actinomycetota</taxon>
        <taxon>Actinomycetes</taxon>
        <taxon>Kitasatosporales</taxon>
        <taxon>Streptomycetaceae</taxon>
        <taxon>Kitasatospora</taxon>
    </lineage>
</organism>